<evidence type="ECO:0000313" key="1">
    <source>
        <dbReference type="EMBL" id="MBW0132528.1"/>
    </source>
</evidence>
<dbReference type="GO" id="GO:0003677">
    <property type="term" value="F:DNA binding"/>
    <property type="evidence" value="ECO:0007669"/>
    <property type="project" value="UniProtKB-KW"/>
</dbReference>
<dbReference type="Proteomes" id="UP000694300">
    <property type="component" value="Unassembled WGS sequence"/>
</dbReference>
<dbReference type="EMBL" id="JADQDF010000002">
    <property type="protein sequence ID" value="MBW0132528.1"/>
    <property type="molecule type" value="Genomic_DNA"/>
</dbReference>
<accession>A0ABS6UJV7</accession>
<proteinExistence type="predicted"/>
<keyword evidence="2" id="KW-1185">Reference proteome</keyword>
<evidence type="ECO:0000313" key="2">
    <source>
        <dbReference type="Proteomes" id="UP000694300"/>
    </source>
</evidence>
<comment type="caution">
    <text evidence="1">The sequence shown here is derived from an EMBL/GenBank/DDBJ whole genome shotgun (WGS) entry which is preliminary data.</text>
</comment>
<keyword evidence="1" id="KW-0238">DNA-binding</keyword>
<gene>
    <name evidence="1" type="ORF">I4I82_33315</name>
</gene>
<sequence length="73" mass="7961">MEDLAGSQELEHMLGVSRQRVQQLIGHADFPVPVAVLAMGKVWRKADVVAWATARGRQLADQGDGVHQDADRA</sequence>
<organism evidence="1 2">
    <name type="scientific">Pseudonocardia oceani</name>
    <dbReference type="NCBI Taxonomy" id="2792013"/>
    <lineage>
        <taxon>Bacteria</taxon>
        <taxon>Bacillati</taxon>
        <taxon>Actinomycetota</taxon>
        <taxon>Actinomycetes</taxon>
        <taxon>Pseudonocardiales</taxon>
        <taxon>Pseudonocardiaceae</taxon>
        <taxon>Pseudonocardia</taxon>
    </lineage>
</organism>
<protein>
    <submittedName>
        <fullName evidence="1">DNA-binding protein</fullName>
    </submittedName>
</protein>
<name>A0ABS6UJV7_9PSEU</name>
<reference evidence="1 2" key="1">
    <citation type="submission" date="2020-11" db="EMBL/GenBank/DDBJ databases">
        <title>Pseudonocardia abyssalis sp. nov. and Pseudonocardia oceani sp. nov., description and phylogenomic analysis of two novel actinomycetes isolated from the deep Southern Ocean.</title>
        <authorList>
            <person name="Parra J."/>
        </authorList>
    </citation>
    <scope>NUCLEOTIDE SEQUENCE [LARGE SCALE GENOMIC DNA]</scope>
    <source>
        <strain evidence="2">KRD185</strain>
    </source>
</reference>